<accession>A0AAX6EAD9</accession>
<keyword evidence="3" id="KW-1185">Reference proteome</keyword>
<comment type="caution">
    <text evidence="2">The sequence shown here is derived from an EMBL/GenBank/DDBJ whole genome shotgun (WGS) entry which is preliminary data.</text>
</comment>
<feature type="compositionally biased region" description="Low complexity" evidence="1">
    <location>
        <begin position="11"/>
        <end position="25"/>
    </location>
</feature>
<sequence length="252" mass="28985">MRRPSMKKTKASTTSAAASPSKCSTGAKRVKAPAAPKETMYFEEKRSLEDLWQAAFPVGTEWDNMDRLREFNWNFTNLESAFEEGGELHGKKVYMFGSTEPQLLEVNGKLKVTLIPIVVVVVSPIPPSDKIGITSVQRAAEEIIPMKAMKMAWIPYIPLEDRDKEVVRLKTQIYTMGCTQRRSALKHLKNERVKQYDYCLPYFQPLNPETRAAFENMRFYKFYPVQTPDTPDISKWKVAYINRYYGKAHVVV</sequence>
<reference evidence="2" key="2">
    <citation type="submission" date="2023-04" db="EMBL/GenBank/DDBJ databases">
        <authorList>
            <person name="Bruccoleri R.E."/>
            <person name="Oakeley E.J."/>
            <person name="Faust A.-M."/>
            <person name="Dessus-Babus S."/>
            <person name="Altorfer M."/>
            <person name="Burckhardt D."/>
            <person name="Oertli M."/>
            <person name="Naumann U."/>
            <person name="Petersen F."/>
            <person name="Wong J."/>
        </authorList>
    </citation>
    <scope>NUCLEOTIDE SEQUENCE</scope>
    <source>
        <strain evidence="2">GSM-AAB239-AS_SAM_17_03QT</strain>
        <tissue evidence="2">Leaf</tissue>
    </source>
</reference>
<gene>
    <name evidence="2" type="ORF">M6B38_202555</name>
</gene>
<reference evidence="2" key="1">
    <citation type="journal article" date="2023" name="GigaByte">
        <title>Genome assembly of the bearded iris, Iris pallida Lam.</title>
        <authorList>
            <person name="Bruccoleri R.E."/>
            <person name="Oakeley E.J."/>
            <person name="Faust A.M.E."/>
            <person name="Altorfer M."/>
            <person name="Dessus-Babus S."/>
            <person name="Burckhardt D."/>
            <person name="Oertli M."/>
            <person name="Naumann U."/>
            <person name="Petersen F."/>
            <person name="Wong J."/>
        </authorList>
    </citation>
    <scope>NUCLEOTIDE SEQUENCE</scope>
    <source>
        <strain evidence="2">GSM-AAB239-AS_SAM_17_03QT</strain>
    </source>
</reference>
<dbReference type="PANTHER" id="PTHR33704:SF1">
    <property type="entry name" value="PROTEIN HEAT INTOLERANT 4-RELATED"/>
    <property type="match status" value="1"/>
</dbReference>
<feature type="compositionally biased region" description="Basic residues" evidence="1">
    <location>
        <begin position="1"/>
        <end position="10"/>
    </location>
</feature>
<dbReference type="GO" id="GO:1900034">
    <property type="term" value="P:regulation of cellular response to heat"/>
    <property type="evidence" value="ECO:0007669"/>
    <property type="project" value="InterPro"/>
</dbReference>
<dbReference type="EMBL" id="JANAVB010038615">
    <property type="protein sequence ID" value="KAJ6800900.1"/>
    <property type="molecule type" value="Genomic_DNA"/>
</dbReference>
<evidence type="ECO:0000313" key="2">
    <source>
        <dbReference type="EMBL" id="KAJ6800900.1"/>
    </source>
</evidence>
<dbReference type="PANTHER" id="PTHR33704">
    <property type="entry name" value="PROTEIN HEAT INTOLERANT 4-RELATED"/>
    <property type="match status" value="1"/>
</dbReference>
<dbReference type="Proteomes" id="UP001140949">
    <property type="component" value="Unassembled WGS sequence"/>
</dbReference>
<dbReference type="Gene3D" id="6.10.250.2770">
    <property type="match status" value="1"/>
</dbReference>
<evidence type="ECO:0000313" key="3">
    <source>
        <dbReference type="Proteomes" id="UP001140949"/>
    </source>
</evidence>
<dbReference type="AlphaFoldDB" id="A0AAX6EAD9"/>
<feature type="region of interest" description="Disordered" evidence="1">
    <location>
        <begin position="1"/>
        <end position="31"/>
    </location>
</feature>
<evidence type="ECO:0000256" key="1">
    <source>
        <dbReference type="SAM" id="MobiDB-lite"/>
    </source>
</evidence>
<protein>
    <submittedName>
        <fullName evidence="2">Uncharacterized protein</fullName>
    </submittedName>
</protein>
<dbReference type="InterPro" id="IPR039313">
    <property type="entry name" value="HIT4"/>
</dbReference>
<name>A0AAX6EAD9_IRIPA</name>
<proteinExistence type="predicted"/>
<organism evidence="2 3">
    <name type="scientific">Iris pallida</name>
    <name type="common">Sweet iris</name>
    <dbReference type="NCBI Taxonomy" id="29817"/>
    <lineage>
        <taxon>Eukaryota</taxon>
        <taxon>Viridiplantae</taxon>
        <taxon>Streptophyta</taxon>
        <taxon>Embryophyta</taxon>
        <taxon>Tracheophyta</taxon>
        <taxon>Spermatophyta</taxon>
        <taxon>Magnoliopsida</taxon>
        <taxon>Liliopsida</taxon>
        <taxon>Asparagales</taxon>
        <taxon>Iridaceae</taxon>
        <taxon>Iridoideae</taxon>
        <taxon>Irideae</taxon>
        <taxon>Iris</taxon>
    </lineage>
</organism>